<gene>
    <name evidence="1" type="ORF">WCH_AD02480</name>
</gene>
<name>F8LDM3_9BACT</name>
<dbReference type="PANTHER" id="PTHR30289:SF1">
    <property type="entry name" value="PEBP (PHOSPHATIDYLETHANOLAMINE-BINDING PROTEIN) FAMILY PROTEIN"/>
    <property type="match status" value="1"/>
</dbReference>
<dbReference type="InterPro" id="IPR036610">
    <property type="entry name" value="PEBP-like_sf"/>
</dbReference>
<dbReference type="AlphaFoldDB" id="F8LDM3"/>
<sequence>MNRLKITSPAFENEAPIPKKYTGEGENLSPQLNIEGTPIHVLSLAIIVDDPDAPLGDFVHWVAWNLDPDLKTIKEGIKPENEGLNDFGDIGYKGPYPPEGRRHRYFFKIFALDKILTLPQKALKADLQKAMEGHILAQGELIGTYERIPT</sequence>
<organism evidence="1">
    <name type="scientific">Waddlia chondrophila 2032/99</name>
    <dbReference type="NCBI Taxonomy" id="765953"/>
    <lineage>
        <taxon>Bacteria</taxon>
        <taxon>Pseudomonadati</taxon>
        <taxon>Chlamydiota</taxon>
        <taxon>Chlamydiia</taxon>
        <taxon>Parachlamydiales</taxon>
        <taxon>Waddliaceae</taxon>
        <taxon>Waddlia</taxon>
    </lineage>
</organism>
<evidence type="ECO:0000313" key="1">
    <source>
        <dbReference type="EMBL" id="CCB91506.1"/>
    </source>
</evidence>
<dbReference type="InterPro" id="IPR008914">
    <property type="entry name" value="PEBP"/>
</dbReference>
<accession>F8LDM3</accession>
<dbReference type="Gene3D" id="3.90.280.10">
    <property type="entry name" value="PEBP-like"/>
    <property type="match status" value="1"/>
</dbReference>
<dbReference type="SUPFAM" id="SSF49777">
    <property type="entry name" value="PEBP-like"/>
    <property type="match status" value="1"/>
</dbReference>
<dbReference type="EMBL" id="FR872653">
    <property type="protein sequence ID" value="CCB91506.1"/>
    <property type="molecule type" value="Genomic_DNA"/>
</dbReference>
<dbReference type="CDD" id="cd00865">
    <property type="entry name" value="PEBP_bact_arch"/>
    <property type="match status" value="1"/>
</dbReference>
<protein>
    <submittedName>
        <fullName evidence="1">UPF0098 protein PH1269</fullName>
    </submittedName>
</protein>
<proteinExistence type="predicted"/>
<dbReference type="InterPro" id="IPR005247">
    <property type="entry name" value="YbhB_YbcL/LppC-like"/>
</dbReference>
<reference evidence="1" key="1">
    <citation type="submission" date="2011-05" db="EMBL/GenBank/DDBJ databases">
        <title>Unity in variety -- the pan-genome of the Chlamydiae.</title>
        <authorList>
            <person name="Collingro A."/>
            <person name="Tischler P."/>
            <person name="Weinmaier T."/>
            <person name="Penz T."/>
            <person name="Heinz E."/>
            <person name="Brunham R.C."/>
            <person name="Read T.D."/>
            <person name="Bavoil P.M."/>
            <person name="Sachse K."/>
            <person name="Kahane S."/>
            <person name="Friedman M.G."/>
            <person name="Rattei T."/>
            <person name="Myers G.S.A."/>
            <person name="Horn M."/>
        </authorList>
    </citation>
    <scope>NUCLEOTIDE SEQUENCE</scope>
    <source>
        <strain evidence="1">2032/99</strain>
    </source>
</reference>
<dbReference type="PANTHER" id="PTHR30289">
    <property type="entry name" value="UNCHARACTERIZED PROTEIN YBCL-RELATED"/>
    <property type="match status" value="1"/>
</dbReference>
<dbReference type="Pfam" id="PF01161">
    <property type="entry name" value="PBP"/>
    <property type="match status" value="1"/>
</dbReference>
<dbReference type="NCBIfam" id="TIGR00481">
    <property type="entry name" value="YbhB/YbcL family Raf kinase inhibitor-like protein"/>
    <property type="match status" value="1"/>
</dbReference>